<name>A0ABT0N3C7_9GAMM</name>
<gene>
    <name evidence="2" type="ORF">L2725_03960</name>
</gene>
<keyword evidence="3" id="KW-1185">Reference proteome</keyword>
<dbReference type="Pfam" id="PF10754">
    <property type="entry name" value="DUF2569"/>
    <property type="match status" value="1"/>
</dbReference>
<keyword evidence="1" id="KW-1133">Transmembrane helix</keyword>
<proteinExistence type="predicted"/>
<dbReference type="RefSeq" id="WP_249247737.1">
    <property type="nucleotide sequence ID" value="NZ_JAKIKT010000001.1"/>
</dbReference>
<dbReference type="InterPro" id="IPR019690">
    <property type="entry name" value="DUF2569"/>
</dbReference>
<evidence type="ECO:0000313" key="3">
    <source>
        <dbReference type="Proteomes" id="UP001202831"/>
    </source>
</evidence>
<feature type="transmembrane region" description="Helical" evidence="1">
    <location>
        <begin position="95"/>
        <end position="119"/>
    </location>
</feature>
<reference evidence="2 3" key="1">
    <citation type="submission" date="2022-01" db="EMBL/GenBank/DDBJ databases">
        <title>Whole genome-based taxonomy of the Shewanellaceae.</title>
        <authorList>
            <person name="Martin-Rodriguez A.J."/>
        </authorList>
    </citation>
    <scope>NUCLEOTIDE SEQUENCE [LARGE SCALE GENOMIC DNA]</scope>
    <source>
        <strain evidence="2 3">DSM 21332</strain>
    </source>
</reference>
<feature type="transmembrane region" description="Helical" evidence="1">
    <location>
        <begin position="12"/>
        <end position="38"/>
    </location>
</feature>
<keyword evidence="1" id="KW-0812">Transmembrane</keyword>
<evidence type="ECO:0000256" key="1">
    <source>
        <dbReference type="SAM" id="Phobius"/>
    </source>
</evidence>
<evidence type="ECO:0000313" key="2">
    <source>
        <dbReference type="EMBL" id="MCL2912939.1"/>
    </source>
</evidence>
<dbReference type="EMBL" id="JAKIKT010000001">
    <property type="protein sequence ID" value="MCL2912939.1"/>
    <property type="molecule type" value="Genomic_DNA"/>
</dbReference>
<organism evidence="2 3">
    <name type="scientific">Shewanella corallii</name>
    <dbReference type="NCBI Taxonomy" id="560080"/>
    <lineage>
        <taxon>Bacteria</taxon>
        <taxon>Pseudomonadati</taxon>
        <taxon>Pseudomonadota</taxon>
        <taxon>Gammaproteobacteria</taxon>
        <taxon>Alteromonadales</taxon>
        <taxon>Shewanellaceae</taxon>
        <taxon>Shewanella</taxon>
    </lineage>
</organism>
<feature type="transmembrane region" description="Helical" evidence="1">
    <location>
        <begin position="131"/>
        <end position="150"/>
    </location>
</feature>
<comment type="caution">
    <text evidence="2">The sequence shown here is derived from an EMBL/GenBank/DDBJ whole genome shotgun (WGS) entry which is preliminary data.</text>
</comment>
<keyword evidence="1" id="KW-0472">Membrane</keyword>
<protein>
    <submittedName>
        <fullName evidence="2">DUF2569 domain-containing protein</fullName>
    </submittedName>
</protein>
<accession>A0ABT0N3C7</accession>
<dbReference type="Proteomes" id="UP001202831">
    <property type="component" value="Unassembled WGS sequence"/>
</dbReference>
<sequence>MTEEQENELKGLGGWLILVGIGIVFSPVKIIISLYPLYSSIFSDGTWELLTTPGSEFYNALWLPILGAEIVLNAALVLGWLGIAWLFFSKKQAFRVWYIGILLFTIAFQFADAFAIAAVLPDEEVFDPETLMEIIRSLVYAAIWIPYVLISERVKATFVN</sequence>
<feature type="transmembrane region" description="Helical" evidence="1">
    <location>
        <begin position="58"/>
        <end position="88"/>
    </location>
</feature>